<organism evidence="6 7">
    <name type="scientific">Actinokineospora auranticolor</name>
    <dbReference type="NCBI Taxonomy" id="155976"/>
    <lineage>
        <taxon>Bacteria</taxon>
        <taxon>Bacillati</taxon>
        <taxon>Actinomycetota</taxon>
        <taxon>Actinomycetes</taxon>
        <taxon>Pseudonocardiales</taxon>
        <taxon>Pseudonocardiaceae</taxon>
        <taxon>Actinokineospora</taxon>
    </lineage>
</organism>
<dbReference type="Proteomes" id="UP000239203">
    <property type="component" value="Unassembled WGS sequence"/>
</dbReference>
<dbReference type="InterPro" id="IPR001647">
    <property type="entry name" value="HTH_TetR"/>
</dbReference>
<reference evidence="6 7" key="1">
    <citation type="submission" date="2018-02" db="EMBL/GenBank/DDBJ databases">
        <title>Genomic Encyclopedia of Archaeal and Bacterial Type Strains, Phase II (KMG-II): from individual species to whole genera.</title>
        <authorList>
            <person name="Goeker M."/>
        </authorList>
    </citation>
    <scope>NUCLEOTIDE SEQUENCE [LARGE SCALE GENOMIC DNA]</scope>
    <source>
        <strain evidence="6 7">YU 961-1</strain>
    </source>
</reference>
<dbReference type="PROSITE" id="PS50977">
    <property type="entry name" value="HTH_TETR_2"/>
    <property type="match status" value="1"/>
</dbReference>
<dbReference type="GO" id="GO:0003677">
    <property type="term" value="F:DNA binding"/>
    <property type="evidence" value="ECO:0007669"/>
    <property type="project" value="UniProtKB-UniRule"/>
</dbReference>
<evidence type="ECO:0000313" key="7">
    <source>
        <dbReference type="Proteomes" id="UP000239203"/>
    </source>
</evidence>
<dbReference type="Pfam" id="PF00440">
    <property type="entry name" value="TetR_N"/>
    <property type="match status" value="1"/>
</dbReference>
<evidence type="ECO:0000256" key="1">
    <source>
        <dbReference type="ARBA" id="ARBA00023015"/>
    </source>
</evidence>
<sequence>MDGRLARGEETRRATLARAVDIATVDGLEGLTVGRLAGELGFSKSGVFAHFGSKEELQLATVEFATQVFIDQVVRPGLRAPRGVPRLMALFELWMRFSRERVFPGGCFFSAVSAEFDARDGRVRDLVVARNRQWAGLLVAVAADAVADGQLPADTDVDQLVFEVNALGRAANEESLTTRDDTPYTRAETGVRHRLGV</sequence>
<keyword evidence="3" id="KW-0804">Transcription</keyword>
<gene>
    <name evidence="6" type="ORF">CLV40_102281</name>
</gene>
<dbReference type="InterPro" id="IPR009057">
    <property type="entry name" value="Homeodomain-like_sf"/>
</dbReference>
<dbReference type="Gene3D" id="1.10.10.60">
    <property type="entry name" value="Homeodomain-like"/>
    <property type="match status" value="1"/>
</dbReference>
<comment type="caution">
    <text evidence="6">The sequence shown here is derived from an EMBL/GenBank/DDBJ whole genome shotgun (WGS) entry which is preliminary data.</text>
</comment>
<dbReference type="AlphaFoldDB" id="A0A2S6GYT5"/>
<dbReference type="Gene3D" id="1.10.357.10">
    <property type="entry name" value="Tetracycline Repressor, domain 2"/>
    <property type="match status" value="1"/>
</dbReference>
<keyword evidence="2 4" id="KW-0238">DNA-binding</keyword>
<evidence type="ECO:0000256" key="4">
    <source>
        <dbReference type="PROSITE-ProRule" id="PRU00335"/>
    </source>
</evidence>
<dbReference type="EMBL" id="PTIX01000002">
    <property type="protein sequence ID" value="PPK70368.1"/>
    <property type="molecule type" value="Genomic_DNA"/>
</dbReference>
<dbReference type="PANTHER" id="PTHR47506:SF6">
    <property type="entry name" value="HTH-TYPE TRANSCRIPTIONAL REPRESSOR NEMR"/>
    <property type="match status" value="1"/>
</dbReference>
<dbReference type="PANTHER" id="PTHR47506">
    <property type="entry name" value="TRANSCRIPTIONAL REGULATORY PROTEIN"/>
    <property type="match status" value="1"/>
</dbReference>
<feature type="DNA-binding region" description="H-T-H motif" evidence="4">
    <location>
        <begin position="32"/>
        <end position="51"/>
    </location>
</feature>
<evidence type="ECO:0000256" key="2">
    <source>
        <dbReference type="ARBA" id="ARBA00023125"/>
    </source>
</evidence>
<dbReference type="RefSeq" id="WP_245931064.1">
    <property type="nucleotide sequence ID" value="NZ_CP154825.1"/>
</dbReference>
<dbReference type="InterPro" id="IPR011075">
    <property type="entry name" value="TetR_C"/>
</dbReference>
<evidence type="ECO:0000313" key="6">
    <source>
        <dbReference type="EMBL" id="PPK70368.1"/>
    </source>
</evidence>
<keyword evidence="1" id="KW-0805">Transcription regulation</keyword>
<dbReference type="InterPro" id="IPR036271">
    <property type="entry name" value="Tet_transcr_reg_TetR-rel_C_sf"/>
</dbReference>
<feature type="domain" description="HTH tetR-type" evidence="5">
    <location>
        <begin position="9"/>
        <end position="69"/>
    </location>
</feature>
<proteinExistence type="predicted"/>
<dbReference type="SUPFAM" id="SSF46689">
    <property type="entry name" value="Homeodomain-like"/>
    <property type="match status" value="1"/>
</dbReference>
<name>A0A2S6GYT5_9PSEU</name>
<accession>A0A2S6GYT5</accession>
<keyword evidence="7" id="KW-1185">Reference proteome</keyword>
<dbReference type="Pfam" id="PF16925">
    <property type="entry name" value="TetR_C_13"/>
    <property type="match status" value="1"/>
</dbReference>
<dbReference type="SUPFAM" id="SSF48498">
    <property type="entry name" value="Tetracyclin repressor-like, C-terminal domain"/>
    <property type="match status" value="1"/>
</dbReference>
<evidence type="ECO:0000259" key="5">
    <source>
        <dbReference type="PROSITE" id="PS50977"/>
    </source>
</evidence>
<evidence type="ECO:0000256" key="3">
    <source>
        <dbReference type="ARBA" id="ARBA00023163"/>
    </source>
</evidence>
<protein>
    <submittedName>
        <fullName evidence="6">Regulatory TetR family protein</fullName>
    </submittedName>
</protein>